<dbReference type="InterPro" id="IPR046347">
    <property type="entry name" value="bZIP_sf"/>
</dbReference>
<evidence type="ECO:0000313" key="4">
    <source>
        <dbReference type="EMBL" id="CAE0462058.1"/>
    </source>
</evidence>
<dbReference type="EMBL" id="HBIO01009008">
    <property type="protein sequence ID" value="CAE0462058.1"/>
    <property type="molecule type" value="Transcribed_RNA"/>
</dbReference>
<protein>
    <recommendedName>
        <fullName evidence="3">BZIP domain-containing protein</fullName>
    </recommendedName>
</protein>
<accession>A0A7S3Q0N7</accession>
<keyword evidence="1" id="KW-0175">Coiled coil</keyword>
<dbReference type="GO" id="GO:0003700">
    <property type="term" value="F:DNA-binding transcription factor activity"/>
    <property type="evidence" value="ECO:0007669"/>
    <property type="project" value="InterPro"/>
</dbReference>
<feature type="region of interest" description="Disordered" evidence="2">
    <location>
        <begin position="1"/>
        <end position="88"/>
    </location>
</feature>
<dbReference type="AlphaFoldDB" id="A0A7S3Q0N7"/>
<feature type="domain" description="BZIP" evidence="3">
    <location>
        <begin position="57"/>
        <end position="105"/>
    </location>
</feature>
<evidence type="ECO:0000256" key="2">
    <source>
        <dbReference type="SAM" id="MobiDB-lite"/>
    </source>
</evidence>
<dbReference type="PROSITE" id="PS50217">
    <property type="entry name" value="BZIP"/>
    <property type="match status" value="1"/>
</dbReference>
<feature type="compositionally biased region" description="Polar residues" evidence="2">
    <location>
        <begin position="1"/>
        <end position="11"/>
    </location>
</feature>
<name>A0A7S3Q0N7_9STRA</name>
<proteinExistence type="predicted"/>
<feature type="compositionally biased region" description="Basic and acidic residues" evidence="2">
    <location>
        <begin position="56"/>
        <end position="68"/>
    </location>
</feature>
<feature type="region of interest" description="Disordered" evidence="2">
    <location>
        <begin position="286"/>
        <end position="312"/>
    </location>
</feature>
<dbReference type="SUPFAM" id="SSF57959">
    <property type="entry name" value="Leucine zipper domain"/>
    <property type="match status" value="1"/>
</dbReference>
<dbReference type="SMART" id="SM00338">
    <property type="entry name" value="BRLZ"/>
    <property type="match status" value="1"/>
</dbReference>
<dbReference type="CDD" id="cd14809">
    <property type="entry name" value="bZIP_AUREO-like"/>
    <property type="match status" value="2"/>
</dbReference>
<organism evidence="4">
    <name type="scientific">Chaetoceros debilis</name>
    <dbReference type="NCBI Taxonomy" id="122233"/>
    <lineage>
        <taxon>Eukaryota</taxon>
        <taxon>Sar</taxon>
        <taxon>Stramenopiles</taxon>
        <taxon>Ochrophyta</taxon>
        <taxon>Bacillariophyta</taxon>
        <taxon>Coscinodiscophyceae</taxon>
        <taxon>Chaetocerotophycidae</taxon>
        <taxon>Chaetocerotales</taxon>
        <taxon>Chaetocerotaceae</taxon>
        <taxon>Chaetoceros</taxon>
    </lineage>
</organism>
<sequence>MIQSNAASALATQEAGPSVDAAAQSPIPTTPSRAANDPVARSPAGPQDDLEDDEHAELRLARSRDRNREHARRTRLRKKQQLESLQGKVKELQDESKLLKQTIEECSIASILLELSNGDEGRNEDVDEDAKGIENIISKSVEERTFFTVNGKRKRFVSDADCNPPPMKLRIKGKVTLIGGNNNKAQINWKSGVYVDEDGEQKQLTPTELEGLRRERNRMHAKMTRDRKKLFISSVEKTIADLEEHNKKMREILAKQALRHSSCVTPDLGPMEANPDFIPSMMSSAVAEATTSKDKEVEKEREPQPNATIVVG</sequence>
<dbReference type="Pfam" id="PF00170">
    <property type="entry name" value="bZIP_1"/>
    <property type="match status" value="1"/>
</dbReference>
<evidence type="ECO:0000256" key="1">
    <source>
        <dbReference type="SAM" id="Coils"/>
    </source>
</evidence>
<gene>
    <name evidence="4" type="ORF">CDEB00056_LOCUS6899</name>
</gene>
<reference evidence="4" key="1">
    <citation type="submission" date="2021-01" db="EMBL/GenBank/DDBJ databases">
        <authorList>
            <person name="Corre E."/>
            <person name="Pelletier E."/>
            <person name="Niang G."/>
            <person name="Scheremetjew M."/>
            <person name="Finn R."/>
            <person name="Kale V."/>
            <person name="Holt S."/>
            <person name="Cochrane G."/>
            <person name="Meng A."/>
            <person name="Brown T."/>
            <person name="Cohen L."/>
        </authorList>
    </citation>
    <scope>NUCLEOTIDE SEQUENCE</scope>
    <source>
        <strain evidence="4">MM31A-1</strain>
    </source>
</reference>
<evidence type="ECO:0000259" key="3">
    <source>
        <dbReference type="PROSITE" id="PS50217"/>
    </source>
</evidence>
<feature type="compositionally biased region" description="Basic and acidic residues" evidence="2">
    <location>
        <begin position="291"/>
        <end position="303"/>
    </location>
</feature>
<feature type="coiled-coil region" evidence="1">
    <location>
        <begin position="232"/>
        <end position="259"/>
    </location>
</feature>
<dbReference type="Gene3D" id="1.20.5.170">
    <property type="match status" value="2"/>
</dbReference>
<feature type="compositionally biased region" description="Basic residues" evidence="2">
    <location>
        <begin position="69"/>
        <end position="79"/>
    </location>
</feature>
<dbReference type="InterPro" id="IPR004827">
    <property type="entry name" value="bZIP"/>
</dbReference>
<dbReference type="Pfam" id="PF07716">
    <property type="entry name" value="bZIP_2"/>
    <property type="match status" value="1"/>
</dbReference>